<dbReference type="EMBL" id="CADEBD010000286">
    <property type="protein sequence ID" value="CAB3229518.1"/>
    <property type="molecule type" value="Genomic_DNA"/>
</dbReference>
<organism evidence="3 4">
    <name type="scientific">Arctia plantaginis</name>
    <name type="common">Wood tiger moth</name>
    <name type="synonym">Phalaena plantaginis</name>
    <dbReference type="NCBI Taxonomy" id="874455"/>
    <lineage>
        <taxon>Eukaryota</taxon>
        <taxon>Metazoa</taxon>
        <taxon>Ecdysozoa</taxon>
        <taxon>Arthropoda</taxon>
        <taxon>Hexapoda</taxon>
        <taxon>Insecta</taxon>
        <taxon>Pterygota</taxon>
        <taxon>Neoptera</taxon>
        <taxon>Endopterygota</taxon>
        <taxon>Lepidoptera</taxon>
        <taxon>Glossata</taxon>
        <taxon>Ditrysia</taxon>
        <taxon>Noctuoidea</taxon>
        <taxon>Erebidae</taxon>
        <taxon>Arctiinae</taxon>
        <taxon>Arctia</taxon>
    </lineage>
</organism>
<dbReference type="InterPro" id="IPR006578">
    <property type="entry name" value="MADF-dom"/>
</dbReference>
<dbReference type="Pfam" id="PF10545">
    <property type="entry name" value="MADF_DNA_bdg"/>
    <property type="match status" value="1"/>
</dbReference>
<accession>A0A8S0ZAG0</accession>
<evidence type="ECO:0000313" key="3">
    <source>
        <dbReference type="EMBL" id="CAB3229518.1"/>
    </source>
</evidence>
<feature type="domain" description="MADF" evidence="2">
    <location>
        <begin position="2"/>
        <end position="42"/>
    </location>
</feature>
<dbReference type="AlphaFoldDB" id="A0A8S0ZAG0"/>
<sequence length="172" mass="19986">MKTKWRNLRDTYKKYKQSQQTSSRQVAKKLANWQWADQMSFIDSSINLRETDSTLEASRVILDTNTLSTENEHDNSTEAEQVSNNKQNELRIVQELKAVETTSETNPTREISRRRRRVSNDDPADKIINYLKTRKSGNTGTNATENFVKIACDRMDMDFLGYAHTVKTFSLR</sequence>
<feature type="region of interest" description="Disordered" evidence="1">
    <location>
        <begin position="100"/>
        <end position="119"/>
    </location>
</feature>
<protein>
    <recommendedName>
        <fullName evidence="2">MADF domain-containing protein</fullName>
    </recommendedName>
</protein>
<comment type="caution">
    <text evidence="3">The sequence shown here is derived from an EMBL/GenBank/DDBJ whole genome shotgun (WGS) entry which is preliminary data.</text>
</comment>
<evidence type="ECO:0000256" key="1">
    <source>
        <dbReference type="SAM" id="MobiDB-lite"/>
    </source>
</evidence>
<name>A0A8S0ZAG0_ARCPL</name>
<evidence type="ECO:0000313" key="4">
    <source>
        <dbReference type="Proteomes" id="UP000494256"/>
    </source>
</evidence>
<dbReference type="Proteomes" id="UP000494256">
    <property type="component" value="Unassembled WGS sequence"/>
</dbReference>
<feature type="compositionally biased region" description="Polar residues" evidence="1">
    <location>
        <begin position="100"/>
        <end position="109"/>
    </location>
</feature>
<evidence type="ECO:0000259" key="2">
    <source>
        <dbReference type="Pfam" id="PF10545"/>
    </source>
</evidence>
<gene>
    <name evidence="3" type="ORF">APLA_LOCUS4125</name>
</gene>
<proteinExistence type="predicted"/>
<dbReference type="OrthoDB" id="3176171at2759"/>
<reference evidence="3 4" key="1">
    <citation type="submission" date="2020-04" db="EMBL/GenBank/DDBJ databases">
        <authorList>
            <person name="Wallbank WR R."/>
            <person name="Pardo Diaz C."/>
            <person name="Kozak K."/>
            <person name="Martin S."/>
            <person name="Jiggins C."/>
            <person name="Moest M."/>
            <person name="Warren A I."/>
            <person name="Byers J.R.P. K."/>
            <person name="Montejo-Kovacevich G."/>
            <person name="Yen C E."/>
        </authorList>
    </citation>
    <scope>NUCLEOTIDE SEQUENCE [LARGE SCALE GENOMIC DNA]</scope>
</reference>